<dbReference type="GO" id="GO:0001534">
    <property type="term" value="C:radial spoke"/>
    <property type="evidence" value="ECO:0007669"/>
    <property type="project" value="InterPro"/>
</dbReference>
<evidence type="ECO:0000256" key="3">
    <source>
        <dbReference type="ARBA" id="ARBA00022794"/>
    </source>
</evidence>
<keyword evidence="6" id="KW-0206">Cytoskeleton</keyword>
<keyword evidence="7" id="KW-0966">Cell projection</keyword>
<comment type="subcellular location">
    <subcellularLocation>
        <location evidence="8">Cell projection</location>
        <location evidence="8">Kinocilium</location>
    </subcellularLocation>
    <subcellularLocation>
        <location evidence="1">Cytoplasm</location>
        <location evidence="1">Cytoskeleton</location>
        <location evidence="1">Flagellum axoneme</location>
    </subcellularLocation>
</comment>
<dbReference type="Pfam" id="PF04712">
    <property type="entry name" value="Radial_spoke"/>
    <property type="match status" value="1"/>
</dbReference>
<protein>
    <recommendedName>
        <fullName evidence="10">Radial spoke head protein 9 homolog</fullName>
    </recommendedName>
</protein>
<evidence type="ECO:0000256" key="5">
    <source>
        <dbReference type="ARBA" id="ARBA00023069"/>
    </source>
</evidence>
<comment type="similarity">
    <text evidence="9">Belongs to the flagellar radial spoke RSP9 family.</text>
</comment>
<evidence type="ECO:0000256" key="7">
    <source>
        <dbReference type="ARBA" id="ARBA00023273"/>
    </source>
</evidence>
<dbReference type="PANTHER" id="PTHR22069:SF0">
    <property type="entry name" value="RADIAL SPOKE HEAD PROTEIN 9 HOMOLOG"/>
    <property type="match status" value="1"/>
</dbReference>
<dbReference type="GO" id="GO:0035082">
    <property type="term" value="P:axoneme assembly"/>
    <property type="evidence" value="ECO:0007669"/>
    <property type="project" value="InterPro"/>
</dbReference>
<dbReference type="OrthoDB" id="10258956at2759"/>
<evidence type="ECO:0000256" key="4">
    <source>
        <dbReference type="ARBA" id="ARBA00022846"/>
    </source>
</evidence>
<keyword evidence="12" id="KW-1185">Reference proteome</keyword>
<dbReference type="Proteomes" id="UP000670152">
    <property type="component" value="Unassembled WGS sequence"/>
</dbReference>
<gene>
    <name evidence="11" type="primary">Rsph9</name>
    <name evidence="11" type="ORF">G6Z77_0001363</name>
</gene>
<comment type="caution">
    <text evidence="11">The sequence shown here is derived from an EMBL/GenBank/DDBJ whole genome shotgun (WGS) entry which is preliminary data.</text>
</comment>
<feature type="non-terminal residue" evidence="11">
    <location>
        <position position="1"/>
    </location>
</feature>
<keyword evidence="2" id="KW-0963">Cytoplasm</keyword>
<dbReference type="GO" id="GO:0060091">
    <property type="term" value="C:kinocilium"/>
    <property type="evidence" value="ECO:0007669"/>
    <property type="project" value="UniProtKB-SubCell"/>
</dbReference>
<evidence type="ECO:0000256" key="2">
    <source>
        <dbReference type="ARBA" id="ARBA00022490"/>
    </source>
</evidence>
<organism evidence="11 12">
    <name type="scientific">Acromyrmex heyeri</name>
    <dbReference type="NCBI Taxonomy" id="230685"/>
    <lineage>
        <taxon>Eukaryota</taxon>
        <taxon>Metazoa</taxon>
        <taxon>Ecdysozoa</taxon>
        <taxon>Arthropoda</taxon>
        <taxon>Hexapoda</taxon>
        <taxon>Insecta</taxon>
        <taxon>Pterygota</taxon>
        <taxon>Neoptera</taxon>
        <taxon>Endopterygota</taxon>
        <taxon>Hymenoptera</taxon>
        <taxon>Apocrita</taxon>
        <taxon>Aculeata</taxon>
        <taxon>Formicoidea</taxon>
        <taxon>Formicidae</taxon>
        <taxon>Myrmicinae</taxon>
        <taxon>Acromyrmex</taxon>
    </lineage>
</organism>
<dbReference type="EMBL" id="JAANIB010003724">
    <property type="protein sequence ID" value="KAG5336795.1"/>
    <property type="molecule type" value="Genomic_DNA"/>
</dbReference>
<evidence type="ECO:0000256" key="8">
    <source>
        <dbReference type="ARBA" id="ARBA00037822"/>
    </source>
</evidence>
<dbReference type="AlphaFoldDB" id="A0A836JXR9"/>
<reference evidence="11 12" key="1">
    <citation type="submission" date="2020-02" db="EMBL/GenBank/DDBJ databases">
        <title>Relaxed selection underlies rapid genomic changes in the transitions from sociality to social parasitism in ants.</title>
        <authorList>
            <person name="Bi X."/>
        </authorList>
    </citation>
    <scope>NUCLEOTIDE SEQUENCE [LARGE SCALE GENOMIC DNA]</scope>
    <source>
        <strain evidence="11">BGI-DK2014b</strain>
        <tissue evidence="11">Whole body</tissue>
    </source>
</reference>
<dbReference type="InterPro" id="IPR006802">
    <property type="entry name" value="Radial_spoke"/>
</dbReference>
<proteinExistence type="inferred from homology"/>
<feature type="non-terminal residue" evidence="11">
    <location>
        <position position="285"/>
    </location>
</feature>
<sequence>MDCLKLLETLDIFGCAGVCLSTESSQLLQNSLLILQTENHFQKCYYWGRINGIQNDYHIAYGFEKDCMNGQIYYYSIDCMTWLLLPKATKSARFLSPLAINLFEGDPSIVTNVYDVNPPFPPNEDPEIYYDGPMPKELKEEDRLAATVELITEDAAIIPRGAWFKCPNGDVIENSSFCGLCKVDASNLRSFLHARPPKEKWNVNLSSRSDYNYALDFLDSIDMDVPQECWNLQFLLGDRTVILHSLYWHGMTFFHKLNSPHHGFLYVGHGKKNLDLPFHDLMRDK</sequence>
<dbReference type="PANTHER" id="PTHR22069">
    <property type="entry name" value="MITOCHONDRIAL RIBOSOMAL PROTEIN S18"/>
    <property type="match status" value="1"/>
</dbReference>
<evidence type="ECO:0000313" key="11">
    <source>
        <dbReference type="EMBL" id="KAG5336795.1"/>
    </source>
</evidence>
<evidence type="ECO:0000313" key="12">
    <source>
        <dbReference type="Proteomes" id="UP000670152"/>
    </source>
</evidence>
<evidence type="ECO:0000256" key="6">
    <source>
        <dbReference type="ARBA" id="ARBA00023212"/>
    </source>
</evidence>
<keyword evidence="4" id="KW-0282">Flagellum</keyword>
<keyword evidence="5" id="KW-0969">Cilium</keyword>
<dbReference type="GO" id="GO:0060294">
    <property type="term" value="P:cilium movement involved in cell motility"/>
    <property type="evidence" value="ECO:0007669"/>
    <property type="project" value="InterPro"/>
</dbReference>
<accession>A0A836JXR9</accession>
<dbReference type="GO" id="GO:0044458">
    <property type="term" value="P:motile cilium assembly"/>
    <property type="evidence" value="ECO:0007669"/>
    <property type="project" value="TreeGrafter"/>
</dbReference>
<keyword evidence="3" id="KW-0970">Cilium biogenesis/degradation</keyword>
<evidence type="ECO:0000256" key="9">
    <source>
        <dbReference type="ARBA" id="ARBA00038319"/>
    </source>
</evidence>
<dbReference type="InterPro" id="IPR055316">
    <property type="entry name" value="RSP9"/>
</dbReference>
<evidence type="ECO:0000256" key="1">
    <source>
        <dbReference type="ARBA" id="ARBA00004611"/>
    </source>
</evidence>
<evidence type="ECO:0000256" key="10">
    <source>
        <dbReference type="ARBA" id="ARBA00041080"/>
    </source>
</evidence>
<name>A0A836JXR9_9HYME</name>